<evidence type="ECO:0000313" key="4">
    <source>
        <dbReference type="Proteomes" id="UP000683925"/>
    </source>
</evidence>
<accession>A0A8S1YBT9</accession>
<sequence>MKTLNQNCYLGCSQGFTLMLARENLLSVMDTQQFYDYIRIVEKSLTTQQKQSVLNEVNVTMESHRISIDVKNILLMAELMTFRGDLLGLAGAGIDQFKNSASMLIPSKQQGRVFNVAI</sequence>
<dbReference type="InterPro" id="IPR015700">
    <property type="entry name" value="RPC1"/>
</dbReference>
<dbReference type="PANTHER" id="PTHR48446">
    <property type="entry name" value="DNA-DIRECTED RNA POLYMERASE SUBUNIT BETA' N-TERMINAL SECTION"/>
    <property type="match status" value="1"/>
</dbReference>
<evidence type="ECO:0000256" key="1">
    <source>
        <dbReference type="ARBA" id="ARBA00022723"/>
    </source>
</evidence>
<dbReference type="OrthoDB" id="270392at2759"/>
<keyword evidence="4" id="KW-1185">Reference proteome</keyword>
<name>A0A8S1YBT9_PAROT</name>
<evidence type="ECO:0000313" key="3">
    <source>
        <dbReference type="EMBL" id="CAD8211081.1"/>
    </source>
</evidence>
<protein>
    <submittedName>
        <fullName evidence="3">Uncharacterized protein</fullName>
    </submittedName>
</protein>
<keyword evidence="2" id="KW-0862">Zinc</keyword>
<dbReference type="Proteomes" id="UP000683925">
    <property type="component" value="Unassembled WGS sequence"/>
</dbReference>
<dbReference type="GO" id="GO:0046872">
    <property type="term" value="F:metal ion binding"/>
    <property type="evidence" value="ECO:0007669"/>
    <property type="project" value="UniProtKB-KW"/>
</dbReference>
<gene>
    <name evidence="3" type="ORF">POCTA_138.1.T1530027</name>
</gene>
<evidence type="ECO:0000256" key="2">
    <source>
        <dbReference type="ARBA" id="ARBA00022833"/>
    </source>
</evidence>
<comment type="caution">
    <text evidence="3">The sequence shown here is derived from an EMBL/GenBank/DDBJ whole genome shotgun (WGS) entry which is preliminary data.</text>
</comment>
<proteinExistence type="predicted"/>
<organism evidence="3 4">
    <name type="scientific">Paramecium octaurelia</name>
    <dbReference type="NCBI Taxonomy" id="43137"/>
    <lineage>
        <taxon>Eukaryota</taxon>
        <taxon>Sar</taxon>
        <taxon>Alveolata</taxon>
        <taxon>Ciliophora</taxon>
        <taxon>Intramacronucleata</taxon>
        <taxon>Oligohymenophorea</taxon>
        <taxon>Peniculida</taxon>
        <taxon>Parameciidae</taxon>
        <taxon>Paramecium</taxon>
    </lineage>
</organism>
<dbReference type="EMBL" id="CAJJDP010000155">
    <property type="protein sequence ID" value="CAD8211081.1"/>
    <property type="molecule type" value="Genomic_DNA"/>
</dbReference>
<reference evidence="3" key="1">
    <citation type="submission" date="2021-01" db="EMBL/GenBank/DDBJ databases">
        <authorList>
            <consortium name="Genoscope - CEA"/>
            <person name="William W."/>
        </authorList>
    </citation>
    <scope>NUCLEOTIDE SEQUENCE</scope>
</reference>
<dbReference type="AlphaFoldDB" id="A0A8S1YBT9"/>
<dbReference type="PANTHER" id="PTHR48446:SF1">
    <property type="entry name" value="DNA-DIRECTED RNA POLYMERASE SUBUNIT BETA' N-TERMINAL SECTION"/>
    <property type="match status" value="1"/>
</dbReference>
<keyword evidence="1" id="KW-0479">Metal-binding</keyword>